<dbReference type="InterPro" id="IPR004358">
    <property type="entry name" value="Sig_transdc_His_kin-like_C"/>
</dbReference>
<dbReference type="GO" id="GO:0005886">
    <property type="term" value="C:plasma membrane"/>
    <property type="evidence" value="ECO:0007669"/>
    <property type="project" value="TreeGrafter"/>
</dbReference>
<dbReference type="InterPro" id="IPR003594">
    <property type="entry name" value="HATPase_dom"/>
</dbReference>
<dbReference type="InterPro" id="IPR036890">
    <property type="entry name" value="HATPase_C_sf"/>
</dbReference>
<keyword evidence="4" id="KW-0808">Transferase</keyword>
<dbReference type="PANTHER" id="PTHR45453">
    <property type="entry name" value="PHOSPHATE REGULON SENSOR PROTEIN PHOR"/>
    <property type="match status" value="1"/>
</dbReference>
<feature type="coiled-coil region" evidence="7">
    <location>
        <begin position="18"/>
        <end position="48"/>
    </location>
</feature>
<evidence type="ECO:0000259" key="8">
    <source>
        <dbReference type="PROSITE" id="PS50109"/>
    </source>
</evidence>
<dbReference type="Gene3D" id="3.30.565.10">
    <property type="entry name" value="Histidine kinase-like ATPase, C-terminal domain"/>
    <property type="match status" value="1"/>
</dbReference>
<dbReference type="GO" id="GO:0000155">
    <property type="term" value="F:phosphorelay sensor kinase activity"/>
    <property type="evidence" value="ECO:0007669"/>
    <property type="project" value="InterPro"/>
</dbReference>
<keyword evidence="7" id="KW-0175">Coiled coil</keyword>
<dbReference type="Pfam" id="PF02518">
    <property type="entry name" value="HATPase_c"/>
    <property type="match status" value="1"/>
</dbReference>
<keyword evidence="6" id="KW-0902">Two-component regulatory system</keyword>
<dbReference type="Pfam" id="PF00512">
    <property type="entry name" value="HisKA"/>
    <property type="match status" value="1"/>
</dbReference>
<dbReference type="SUPFAM" id="SSF47384">
    <property type="entry name" value="Homodimeric domain of signal transducing histidine kinase"/>
    <property type="match status" value="1"/>
</dbReference>
<dbReference type="InterPro" id="IPR050351">
    <property type="entry name" value="BphY/WalK/GraS-like"/>
</dbReference>
<evidence type="ECO:0000256" key="7">
    <source>
        <dbReference type="SAM" id="Coils"/>
    </source>
</evidence>
<evidence type="ECO:0000256" key="1">
    <source>
        <dbReference type="ARBA" id="ARBA00000085"/>
    </source>
</evidence>
<feature type="domain" description="Histidine kinase" evidence="8">
    <location>
        <begin position="52"/>
        <end position="274"/>
    </location>
</feature>
<dbReference type="SMART" id="SM00387">
    <property type="entry name" value="HATPase_c"/>
    <property type="match status" value="1"/>
</dbReference>
<dbReference type="InterPro" id="IPR005467">
    <property type="entry name" value="His_kinase_dom"/>
</dbReference>
<keyword evidence="3" id="KW-0597">Phosphoprotein</keyword>
<dbReference type="InterPro" id="IPR036097">
    <property type="entry name" value="HisK_dim/P_sf"/>
</dbReference>
<dbReference type="PRINTS" id="PR00344">
    <property type="entry name" value="BCTRLSENSOR"/>
</dbReference>
<dbReference type="EC" id="2.7.13.3" evidence="2"/>
<dbReference type="GO" id="GO:0016036">
    <property type="term" value="P:cellular response to phosphate starvation"/>
    <property type="evidence" value="ECO:0007669"/>
    <property type="project" value="TreeGrafter"/>
</dbReference>
<protein>
    <recommendedName>
        <fullName evidence="2">histidine kinase</fullName>
        <ecNumber evidence="2">2.7.13.3</ecNumber>
    </recommendedName>
</protein>
<dbReference type="PROSITE" id="PS50109">
    <property type="entry name" value="HIS_KIN"/>
    <property type="match status" value="1"/>
</dbReference>
<dbReference type="InterPro" id="IPR003661">
    <property type="entry name" value="HisK_dim/P_dom"/>
</dbReference>
<comment type="caution">
    <text evidence="9">The sequence shown here is derived from an EMBL/GenBank/DDBJ whole genome shotgun (WGS) entry which is preliminary data.</text>
</comment>
<dbReference type="PANTHER" id="PTHR45453:SF1">
    <property type="entry name" value="PHOSPHATE REGULON SENSOR PROTEIN PHOR"/>
    <property type="match status" value="1"/>
</dbReference>
<dbReference type="CDD" id="cd00075">
    <property type="entry name" value="HATPase"/>
    <property type="match status" value="1"/>
</dbReference>
<reference evidence="9" key="1">
    <citation type="submission" date="2018-08" db="EMBL/GenBank/DDBJ databases">
        <title>Murine metabolic-syndrome-specific gut microbial biobank.</title>
        <authorList>
            <person name="Liu C."/>
        </authorList>
    </citation>
    <scope>NUCLEOTIDE SEQUENCE [LARGE SCALE GENOMIC DNA]</scope>
    <source>
        <strain evidence="9">Z82</strain>
    </source>
</reference>
<proteinExistence type="predicted"/>
<evidence type="ECO:0000313" key="9">
    <source>
        <dbReference type="EMBL" id="NBI34225.1"/>
    </source>
</evidence>
<dbReference type="Gene3D" id="1.10.287.130">
    <property type="match status" value="1"/>
</dbReference>
<dbReference type="CDD" id="cd00082">
    <property type="entry name" value="HisKA"/>
    <property type="match status" value="1"/>
</dbReference>
<evidence type="ECO:0000256" key="6">
    <source>
        <dbReference type="ARBA" id="ARBA00023012"/>
    </source>
</evidence>
<organism evidence="9">
    <name type="scientific">Muribaculaceae bacterium Z82</name>
    <dbReference type="NCBI Taxonomy" id="2304548"/>
    <lineage>
        <taxon>Bacteria</taxon>
        <taxon>Pseudomonadati</taxon>
        <taxon>Bacteroidota</taxon>
        <taxon>Bacteroidia</taxon>
        <taxon>Bacteroidales</taxon>
        <taxon>Muribaculaceae</taxon>
    </lineage>
</organism>
<evidence type="ECO:0000256" key="2">
    <source>
        <dbReference type="ARBA" id="ARBA00012438"/>
    </source>
</evidence>
<dbReference type="GO" id="GO:0004721">
    <property type="term" value="F:phosphoprotein phosphatase activity"/>
    <property type="evidence" value="ECO:0007669"/>
    <property type="project" value="TreeGrafter"/>
</dbReference>
<name>A0A7C9N8I4_9BACT</name>
<dbReference type="SUPFAM" id="SSF55874">
    <property type="entry name" value="ATPase domain of HSP90 chaperone/DNA topoisomerase II/histidine kinase"/>
    <property type="match status" value="1"/>
</dbReference>
<keyword evidence="5 9" id="KW-0418">Kinase</keyword>
<evidence type="ECO:0000256" key="4">
    <source>
        <dbReference type="ARBA" id="ARBA00022679"/>
    </source>
</evidence>
<dbReference type="SMART" id="SM00388">
    <property type="entry name" value="HisKA"/>
    <property type="match status" value="1"/>
</dbReference>
<evidence type="ECO:0000256" key="3">
    <source>
        <dbReference type="ARBA" id="ARBA00022553"/>
    </source>
</evidence>
<comment type="catalytic activity">
    <reaction evidence="1">
        <text>ATP + protein L-histidine = ADP + protein N-phospho-L-histidine.</text>
        <dbReference type="EC" id="2.7.13.3"/>
    </reaction>
</comment>
<sequence length="283" mass="31080">MADVAGKREGSIALPRGLEPAQEVLNALKEEAEQNERAAAAAEERKDELVAYLAHDIKTPLTSIIGYLALLDESPDLPGDIRRRYIATALSKSYRLEELMSDFFEITRYNLQTIPIERSSFDGALFVNQIIDELYPVAQARGLQVVYDGPASFEVFADASHVARVLNNVLRNALAYADARTEVRVRTSLTVGQGNFLWWELTVTDKGRELSPEHIERIFERFFRADDARPTATGGGAGLGLAIAREITRAHGGDIYVQSAAGITSFTVWIPQGAVVSGEPSQT</sequence>
<gene>
    <name evidence="9" type="ORF">D1639_04095</name>
</gene>
<accession>A0A7C9N8I4</accession>
<evidence type="ECO:0000256" key="5">
    <source>
        <dbReference type="ARBA" id="ARBA00022777"/>
    </source>
</evidence>
<dbReference type="EMBL" id="QWKH01000018">
    <property type="protein sequence ID" value="NBI34225.1"/>
    <property type="molecule type" value="Genomic_DNA"/>
</dbReference>
<dbReference type="AlphaFoldDB" id="A0A7C9N8I4"/>